<dbReference type="RefSeq" id="WP_247202122.1">
    <property type="nucleotide sequence ID" value="NZ_JALKCG010000008.1"/>
</dbReference>
<evidence type="ECO:0008006" key="3">
    <source>
        <dbReference type="Google" id="ProtNLM"/>
    </source>
</evidence>
<gene>
    <name evidence="1" type="ORF">MWN33_16415</name>
</gene>
<protein>
    <recommendedName>
        <fullName evidence="3">DUF2946 domain-containing protein</fullName>
    </recommendedName>
</protein>
<accession>A0ABT0DQQ5</accession>
<keyword evidence="2" id="KW-1185">Reference proteome</keyword>
<organism evidence="1 2">
    <name type="scientific">Ancylobacter koreensis</name>
    <dbReference type="NCBI Taxonomy" id="266121"/>
    <lineage>
        <taxon>Bacteria</taxon>
        <taxon>Pseudomonadati</taxon>
        <taxon>Pseudomonadota</taxon>
        <taxon>Alphaproteobacteria</taxon>
        <taxon>Hyphomicrobiales</taxon>
        <taxon>Xanthobacteraceae</taxon>
        <taxon>Ancylobacter</taxon>
    </lineage>
</organism>
<evidence type="ECO:0000313" key="1">
    <source>
        <dbReference type="EMBL" id="MCK0209617.1"/>
    </source>
</evidence>
<sequence length="136" mass="13508">MTTEDRHPARPTPATALRRAAMALAVAYLLVLQAILGGMAGGAHAAAGIALDPFGQVICANSAGGPTSPADPAHHAPDCCTTGCQTSAGAGLPPPVAAAPALPVGQALGRAPLPRARVLALQPERTPRHTRAPPLA</sequence>
<evidence type="ECO:0000313" key="2">
    <source>
        <dbReference type="Proteomes" id="UP001202867"/>
    </source>
</evidence>
<reference evidence="2" key="1">
    <citation type="submission" date="2023-07" db="EMBL/GenBank/DDBJ databases">
        <title>Ancylobacter moscoviensis sp. nov., facultatively methylotrophic bacteria from activated sludge and the reclassification of Starkeya novella (Starkey 1934) Kelly et al. 2000 as Ancylobacter novellus comb. nov., Starkeya koreensis Im et al. 2006 as Ancylobacter koreensis comb.nov., Angulomicrobium tetraedrale Vasil'eva et al. 1986 as Ancylobacter tetraedralis comb. nov., Angulomicrobium amanitiforme Fritz et al. 2004 as Ancylobacter amanitiformis comb. nov. and Methylorhabdus multivorans Doronina et al. 1996 as Ancylobacter multivorans comb. nov. and emended description of the genus Ancylobacter.</title>
        <authorList>
            <person name="Doronina N."/>
            <person name="Chemodurova A."/>
            <person name="Grouzdev D."/>
            <person name="Koziaeva V."/>
            <person name="Shi W."/>
            <person name="Wu L."/>
            <person name="Kaparullina E."/>
        </authorList>
    </citation>
    <scope>NUCLEOTIDE SEQUENCE [LARGE SCALE GENOMIC DNA]</scope>
    <source>
        <strain evidence="2">Jip08</strain>
    </source>
</reference>
<proteinExistence type="predicted"/>
<dbReference type="EMBL" id="JALKCG010000008">
    <property type="protein sequence ID" value="MCK0209617.1"/>
    <property type="molecule type" value="Genomic_DNA"/>
</dbReference>
<dbReference type="Proteomes" id="UP001202867">
    <property type="component" value="Unassembled WGS sequence"/>
</dbReference>
<name>A0ABT0DQQ5_9HYPH</name>
<comment type="caution">
    <text evidence="1">The sequence shown here is derived from an EMBL/GenBank/DDBJ whole genome shotgun (WGS) entry which is preliminary data.</text>
</comment>